<reference evidence="4" key="1">
    <citation type="journal article" date="2010" name="Genome Res.">
        <title>Population genomic sequencing of Coccidioides fungi reveals recent hybridization and transposon control.</title>
        <authorList>
            <person name="Neafsey D.E."/>
            <person name="Barker B.M."/>
            <person name="Sharpton T.J."/>
            <person name="Stajich J.E."/>
            <person name="Park D.J."/>
            <person name="Whiston E."/>
            <person name="Hung C.-Y."/>
            <person name="McMahan C."/>
            <person name="White J."/>
            <person name="Sykes S."/>
            <person name="Heiman D."/>
            <person name="Young S."/>
            <person name="Zeng Q."/>
            <person name="Abouelleil A."/>
            <person name="Aftuck L."/>
            <person name="Bessette D."/>
            <person name="Brown A."/>
            <person name="FitzGerald M."/>
            <person name="Lui A."/>
            <person name="Macdonald J.P."/>
            <person name="Priest M."/>
            <person name="Orbach M.J."/>
            <person name="Galgiani J.N."/>
            <person name="Kirkland T.N."/>
            <person name="Cole G.T."/>
            <person name="Birren B.W."/>
            <person name="Henn M.R."/>
            <person name="Taylor J.W."/>
            <person name="Rounsley S.D."/>
        </authorList>
    </citation>
    <scope>NUCLEOTIDE SEQUENCE [LARGE SCALE GENOMIC DNA]</scope>
    <source>
        <strain evidence="4">RMSCC 757 / Silveira</strain>
    </source>
</reference>
<evidence type="ECO:0000256" key="1">
    <source>
        <dbReference type="SAM" id="MobiDB-lite"/>
    </source>
</evidence>
<proteinExistence type="predicted"/>
<keyword evidence="2" id="KW-0812">Transmembrane</keyword>
<feature type="transmembrane region" description="Helical" evidence="2">
    <location>
        <begin position="70"/>
        <end position="87"/>
    </location>
</feature>
<dbReference type="Proteomes" id="UP000002497">
    <property type="component" value="Unassembled WGS sequence"/>
</dbReference>
<dbReference type="EMBL" id="GL636494">
    <property type="protein sequence ID" value="EFW17447.1"/>
    <property type="molecule type" value="Genomic_DNA"/>
</dbReference>
<keyword evidence="2" id="KW-1133">Transmembrane helix</keyword>
<evidence type="ECO:0000313" key="4">
    <source>
        <dbReference type="Proteomes" id="UP000002497"/>
    </source>
</evidence>
<evidence type="ECO:0000256" key="2">
    <source>
        <dbReference type="SAM" id="Phobius"/>
    </source>
</evidence>
<dbReference type="HOGENOM" id="CLU_2385995_0_0_1"/>
<protein>
    <submittedName>
        <fullName evidence="3">Uncharacterized protein</fullName>
    </submittedName>
</protein>
<feature type="region of interest" description="Disordered" evidence="1">
    <location>
        <begin position="19"/>
        <end position="45"/>
    </location>
</feature>
<name>E9D7T8_COCPS</name>
<dbReference type="VEuPathDB" id="FungiDB:CPSG_05890"/>
<dbReference type="AlphaFoldDB" id="E9D7T8"/>
<gene>
    <name evidence="3" type="ORF">CPSG_05890</name>
</gene>
<accession>E9D7T8</accession>
<keyword evidence="4" id="KW-1185">Reference proteome</keyword>
<reference evidence="4" key="2">
    <citation type="submission" date="2010-03" db="EMBL/GenBank/DDBJ databases">
        <title>The genome sequence of Coccidioides posadasii strain Silveira.</title>
        <authorList>
            <consortium name="The Broad Institute Genome Sequencing Center for Infectious Disease"/>
            <person name="Neafsey D."/>
            <person name="Orbach M."/>
            <person name="Henn M.R."/>
            <person name="Cole G.T."/>
            <person name="Galgiani J."/>
            <person name="Gardner M.J."/>
            <person name="Kirkland T.N."/>
            <person name="Taylor J.W."/>
            <person name="Young S.K."/>
            <person name="Zeng Q."/>
            <person name="Koehrsen M."/>
            <person name="Alvarado L."/>
            <person name="Berlin A."/>
            <person name="Borenstein D."/>
            <person name="Chapman S.B."/>
            <person name="Chen Z."/>
            <person name="Engels R."/>
            <person name="Freedman E."/>
            <person name="Gellesch M."/>
            <person name="Goldberg J."/>
            <person name="Griggs A."/>
            <person name="Gujja S."/>
            <person name="Heilman E."/>
            <person name="Heiman D."/>
            <person name="Howarth C."/>
            <person name="Jen D."/>
            <person name="Larson L."/>
            <person name="Mehta T."/>
            <person name="Neiman D."/>
            <person name="Park D."/>
            <person name="Pearson M."/>
            <person name="Richards J."/>
            <person name="Roberts A."/>
            <person name="Saif S."/>
            <person name="Shea T."/>
            <person name="Shenoy N."/>
            <person name="Sisk P."/>
            <person name="Stolte C."/>
            <person name="Sykes S."/>
            <person name="Walk T."/>
            <person name="White J."/>
            <person name="Yandava C."/>
            <person name="Haas B."/>
            <person name="Nusbaum C."/>
            <person name="Birren B."/>
        </authorList>
    </citation>
    <scope>NUCLEOTIDE SEQUENCE [LARGE SCALE GENOMIC DNA]</scope>
    <source>
        <strain evidence="4">RMSCC 757 / Silveira</strain>
    </source>
</reference>
<evidence type="ECO:0000313" key="3">
    <source>
        <dbReference type="EMBL" id="EFW17447.1"/>
    </source>
</evidence>
<organism evidence="4">
    <name type="scientific">Coccidioides posadasii (strain RMSCC 757 / Silveira)</name>
    <name type="common">Valley fever fungus</name>
    <dbReference type="NCBI Taxonomy" id="443226"/>
    <lineage>
        <taxon>Eukaryota</taxon>
        <taxon>Fungi</taxon>
        <taxon>Dikarya</taxon>
        <taxon>Ascomycota</taxon>
        <taxon>Pezizomycotina</taxon>
        <taxon>Eurotiomycetes</taxon>
        <taxon>Eurotiomycetidae</taxon>
        <taxon>Onygenales</taxon>
        <taxon>Onygenaceae</taxon>
        <taxon>Coccidioides</taxon>
    </lineage>
</organism>
<sequence>MEDIDADREIFVSRTQVEQRKLSPRMPATGSTSSFPEISFPRSRDPSRLKFQQISSLVLRVGVETIPRNCSWLLCFALAMFTYNYVLDPSSMAS</sequence>
<keyword evidence="2" id="KW-0472">Membrane</keyword>